<dbReference type="Proteomes" id="UP000789901">
    <property type="component" value="Unassembled WGS sequence"/>
</dbReference>
<evidence type="ECO:0000313" key="1">
    <source>
        <dbReference type="EMBL" id="CAG8576529.1"/>
    </source>
</evidence>
<reference evidence="1 2" key="1">
    <citation type="submission" date="2021-06" db="EMBL/GenBank/DDBJ databases">
        <authorList>
            <person name="Kallberg Y."/>
            <person name="Tangrot J."/>
            <person name="Rosling A."/>
        </authorList>
    </citation>
    <scope>NUCLEOTIDE SEQUENCE [LARGE SCALE GENOMIC DNA]</scope>
    <source>
        <strain evidence="1 2">120-4 pot B 10/14</strain>
    </source>
</reference>
<evidence type="ECO:0000313" key="2">
    <source>
        <dbReference type="Proteomes" id="UP000789901"/>
    </source>
</evidence>
<proteinExistence type="predicted"/>
<keyword evidence="2" id="KW-1185">Reference proteome</keyword>
<name>A0ABN7UGM8_GIGMA</name>
<sequence>MQGNKRNDVVFQSTNSGTTIPAKVTLPDINKKTTVFPRRNSQSNNSNNSSMNRFISYAGAISSQNRPPPITTKISNEIPSTLPTLPTLPALSALSADSNIKAPVPAAASVRNSTNHQWYSPFGSGLSIQFNPPVPPEDIHNKWASNNSASLADEMIRERSFKSKILNHKDKLNEGLINMDQGQNVPQFSLFDKQLSFRMYPSKS</sequence>
<protein>
    <submittedName>
        <fullName evidence="1">31748_t:CDS:1</fullName>
    </submittedName>
</protein>
<comment type="caution">
    <text evidence="1">The sequence shown here is derived from an EMBL/GenBank/DDBJ whole genome shotgun (WGS) entry which is preliminary data.</text>
</comment>
<gene>
    <name evidence="1" type="ORF">GMARGA_LOCUS5742</name>
</gene>
<accession>A0ABN7UGM8</accession>
<dbReference type="EMBL" id="CAJVQB010002481">
    <property type="protein sequence ID" value="CAG8576529.1"/>
    <property type="molecule type" value="Genomic_DNA"/>
</dbReference>
<organism evidence="1 2">
    <name type="scientific">Gigaspora margarita</name>
    <dbReference type="NCBI Taxonomy" id="4874"/>
    <lineage>
        <taxon>Eukaryota</taxon>
        <taxon>Fungi</taxon>
        <taxon>Fungi incertae sedis</taxon>
        <taxon>Mucoromycota</taxon>
        <taxon>Glomeromycotina</taxon>
        <taxon>Glomeromycetes</taxon>
        <taxon>Diversisporales</taxon>
        <taxon>Gigasporaceae</taxon>
        <taxon>Gigaspora</taxon>
    </lineage>
</organism>